<dbReference type="SMART" id="SM00220">
    <property type="entry name" value="S_TKc"/>
    <property type="match status" value="1"/>
</dbReference>
<keyword evidence="4" id="KW-0547">Nucleotide-binding</keyword>
<dbReference type="InterPro" id="IPR008271">
    <property type="entry name" value="Ser/Thr_kinase_AS"/>
</dbReference>
<dbReference type="PANTHER" id="PTHR43671:SF98">
    <property type="entry name" value="SERINE_THREONINE-PROTEIN KINASE NEK11"/>
    <property type="match status" value="1"/>
</dbReference>
<dbReference type="Gene3D" id="1.10.510.10">
    <property type="entry name" value="Transferase(Phosphotransferase) domain 1"/>
    <property type="match status" value="1"/>
</dbReference>
<dbReference type="AlphaFoldDB" id="A0A139I0T3"/>
<reference evidence="11 12" key="1">
    <citation type="submission" date="2015-07" db="EMBL/GenBank/DDBJ databases">
        <title>Comparative genomics of the Sigatoka disease complex on banana suggests a link between parallel evolutionary changes in Pseudocercospora fijiensis and Pseudocercospora eumusae and increased virulence on the banana host.</title>
        <authorList>
            <person name="Chang T.-C."/>
            <person name="Salvucci A."/>
            <person name="Crous P.W."/>
            <person name="Stergiopoulos I."/>
        </authorList>
    </citation>
    <scope>NUCLEOTIDE SEQUENCE [LARGE SCALE GENOMIC DNA]</scope>
    <source>
        <strain evidence="11 12">CBS 116634</strain>
    </source>
</reference>
<dbReference type="InterPro" id="IPR011009">
    <property type="entry name" value="Kinase-like_dom_sf"/>
</dbReference>
<name>A0A139I0T3_9PEZI</name>
<dbReference type="GO" id="GO:0005634">
    <property type="term" value="C:nucleus"/>
    <property type="evidence" value="ECO:0007669"/>
    <property type="project" value="TreeGrafter"/>
</dbReference>
<dbReference type="SUPFAM" id="SSF56112">
    <property type="entry name" value="Protein kinase-like (PK-like)"/>
    <property type="match status" value="1"/>
</dbReference>
<evidence type="ECO:0000256" key="9">
    <source>
        <dbReference type="SAM" id="MobiDB-lite"/>
    </source>
</evidence>
<sequence>MAPTTWNTFRNHHWNLAANWPGGATSKRKTREISAVWKSLLTPQAKRREVGSIRNDPSRTLAQSSSAAQRIVNDIPPPSPGPTYVPFLLRQDDRVINPDAVNQADTTGRAWVGGWSIGGRGSNRACPWYRVDDDDNVDDRRIVKDTYPIDPLDWIDATKWQGDAREDGLPMEYVLHKRLRGTNGGEHFADVEGCRVLARRWFYRFVMEYCDQKDAQDLKKRYALWREMVPEPFLWRLLESLALACKAMQDGALNAVVVGWQEIIHRDLKPDNVFLASEDGRLYPKPKVADFAEFAIETFPDDPFNPRIYREQRAGHVACAAPESLNRCHDSLEDDQLLSAANVWCIGITMWYMMNNRHYDSGHDWWDADDYRDANQWDESPLNFYSQPLIDAVGTCLQFLPANRATPQGLLDRIAANAGIGRAGQCINARDAVSENDAGFNQADWHYISTEDEWRRPWADVLREQESIEGDIRARGIVDLY</sequence>
<gene>
    <name evidence="11" type="ORF">AC579_9934</name>
</gene>
<evidence type="ECO:0000256" key="2">
    <source>
        <dbReference type="ARBA" id="ARBA00022527"/>
    </source>
</evidence>
<dbReference type="InterPro" id="IPR050660">
    <property type="entry name" value="NEK_Ser/Thr_kinase"/>
</dbReference>
<evidence type="ECO:0000256" key="3">
    <source>
        <dbReference type="ARBA" id="ARBA00022679"/>
    </source>
</evidence>
<protein>
    <recommendedName>
        <fullName evidence="1">non-specific serine/threonine protein kinase</fullName>
        <ecNumber evidence="1">2.7.11.1</ecNumber>
    </recommendedName>
</protein>
<accession>A0A139I0T3</accession>
<dbReference type="GO" id="GO:0004674">
    <property type="term" value="F:protein serine/threonine kinase activity"/>
    <property type="evidence" value="ECO:0007669"/>
    <property type="project" value="UniProtKB-KW"/>
</dbReference>
<dbReference type="Proteomes" id="UP000073492">
    <property type="component" value="Unassembled WGS sequence"/>
</dbReference>
<dbReference type="EMBL" id="LFZO01000458">
    <property type="protein sequence ID" value="KXT08345.1"/>
    <property type="molecule type" value="Genomic_DNA"/>
</dbReference>
<evidence type="ECO:0000313" key="12">
    <source>
        <dbReference type="Proteomes" id="UP000073492"/>
    </source>
</evidence>
<evidence type="ECO:0000256" key="8">
    <source>
        <dbReference type="ARBA" id="ARBA00048679"/>
    </source>
</evidence>
<dbReference type="PROSITE" id="PS00108">
    <property type="entry name" value="PROTEIN_KINASE_ST"/>
    <property type="match status" value="1"/>
</dbReference>
<dbReference type="InterPro" id="IPR000719">
    <property type="entry name" value="Prot_kinase_dom"/>
</dbReference>
<feature type="compositionally biased region" description="Polar residues" evidence="9">
    <location>
        <begin position="58"/>
        <end position="68"/>
    </location>
</feature>
<dbReference type="GO" id="GO:0005524">
    <property type="term" value="F:ATP binding"/>
    <property type="evidence" value="ECO:0007669"/>
    <property type="project" value="UniProtKB-KW"/>
</dbReference>
<evidence type="ECO:0000256" key="4">
    <source>
        <dbReference type="ARBA" id="ARBA00022741"/>
    </source>
</evidence>
<proteinExistence type="predicted"/>
<organism evidence="11 12">
    <name type="scientific">Pseudocercospora musae</name>
    <dbReference type="NCBI Taxonomy" id="113226"/>
    <lineage>
        <taxon>Eukaryota</taxon>
        <taxon>Fungi</taxon>
        <taxon>Dikarya</taxon>
        <taxon>Ascomycota</taxon>
        <taxon>Pezizomycotina</taxon>
        <taxon>Dothideomycetes</taxon>
        <taxon>Dothideomycetidae</taxon>
        <taxon>Mycosphaerellales</taxon>
        <taxon>Mycosphaerellaceae</taxon>
        <taxon>Pseudocercospora</taxon>
    </lineage>
</organism>
<evidence type="ECO:0000256" key="6">
    <source>
        <dbReference type="ARBA" id="ARBA00022840"/>
    </source>
</evidence>
<evidence type="ECO:0000313" key="11">
    <source>
        <dbReference type="EMBL" id="KXT08345.1"/>
    </source>
</evidence>
<keyword evidence="12" id="KW-1185">Reference proteome</keyword>
<keyword evidence="3" id="KW-0808">Transferase</keyword>
<dbReference type="EC" id="2.7.11.1" evidence="1"/>
<dbReference type="PANTHER" id="PTHR43671">
    <property type="entry name" value="SERINE/THREONINE-PROTEIN KINASE NEK"/>
    <property type="match status" value="1"/>
</dbReference>
<feature type="region of interest" description="Disordered" evidence="9">
    <location>
        <begin position="56"/>
        <end position="77"/>
    </location>
</feature>
<dbReference type="Pfam" id="PF00069">
    <property type="entry name" value="Pkinase"/>
    <property type="match status" value="1"/>
</dbReference>
<keyword evidence="2" id="KW-0723">Serine/threonine-protein kinase</keyword>
<dbReference type="PROSITE" id="PS50011">
    <property type="entry name" value="PROTEIN_KINASE_DOM"/>
    <property type="match status" value="1"/>
</dbReference>
<evidence type="ECO:0000259" key="10">
    <source>
        <dbReference type="PROSITE" id="PS50011"/>
    </source>
</evidence>
<dbReference type="OrthoDB" id="15270at2759"/>
<keyword evidence="6" id="KW-0067">ATP-binding</keyword>
<comment type="catalytic activity">
    <reaction evidence="7">
        <text>L-threonyl-[protein] + ATP = O-phospho-L-threonyl-[protein] + ADP + H(+)</text>
        <dbReference type="Rhea" id="RHEA:46608"/>
        <dbReference type="Rhea" id="RHEA-COMP:11060"/>
        <dbReference type="Rhea" id="RHEA-COMP:11605"/>
        <dbReference type="ChEBI" id="CHEBI:15378"/>
        <dbReference type="ChEBI" id="CHEBI:30013"/>
        <dbReference type="ChEBI" id="CHEBI:30616"/>
        <dbReference type="ChEBI" id="CHEBI:61977"/>
        <dbReference type="ChEBI" id="CHEBI:456216"/>
        <dbReference type="EC" id="2.7.11.1"/>
    </reaction>
</comment>
<feature type="domain" description="Protein kinase" evidence="10">
    <location>
        <begin position="101"/>
        <end position="420"/>
    </location>
</feature>
<evidence type="ECO:0000256" key="7">
    <source>
        <dbReference type="ARBA" id="ARBA00047899"/>
    </source>
</evidence>
<comment type="caution">
    <text evidence="11">The sequence shown here is derived from an EMBL/GenBank/DDBJ whole genome shotgun (WGS) entry which is preliminary data.</text>
</comment>
<evidence type="ECO:0000256" key="5">
    <source>
        <dbReference type="ARBA" id="ARBA00022777"/>
    </source>
</evidence>
<comment type="catalytic activity">
    <reaction evidence="8">
        <text>L-seryl-[protein] + ATP = O-phospho-L-seryl-[protein] + ADP + H(+)</text>
        <dbReference type="Rhea" id="RHEA:17989"/>
        <dbReference type="Rhea" id="RHEA-COMP:9863"/>
        <dbReference type="Rhea" id="RHEA-COMP:11604"/>
        <dbReference type="ChEBI" id="CHEBI:15378"/>
        <dbReference type="ChEBI" id="CHEBI:29999"/>
        <dbReference type="ChEBI" id="CHEBI:30616"/>
        <dbReference type="ChEBI" id="CHEBI:83421"/>
        <dbReference type="ChEBI" id="CHEBI:456216"/>
        <dbReference type="EC" id="2.7.11.1"/>
    </reaction>
</comment>
<evidence type="ECO:0000256" key="1">
    <source>
        <dbReference type="ARBA" id="ARBA00012513"/>
    </source>
</evidence>
<keyword evidence="5" id="KW-0418">Kinase</keyword>